<protein>
    <submittedName>
        <fullName evidence="2">Uncharacterized protein</fullName>
    </submittedName>
</protein>
<sequence>MPPRFKQAGDIRHWHVGVFRQRVRSRHRYDLAGRASTTRTATCRQPPHIALGTRQRSSTPCPFWDQPGPVSDTGGLQTDCVLRWQLAGGGRHLRAAQSGECRKQCLISVSRAQFFQTATASEPGAMCIGRSVASPPTAHLAPYATIGSPASASMQCLHVGGFVLNCDRNLVHVDGADVPTSSLTIEWAFTHDAVDGVVKRSHGDGHVLHLAANGRHGPVAYTTTGRKQERHHARRASVAADVNST</sequence>
<dbReference type="Proteomes" id="UP000290189">
    <property type="component" value="Unassembled WGS sequence"/>
</dbReference>
<organism evidence="2 3">
    <name type="scientific">Plasmodiophora brassicae</name>
    <name type="common">Clubroot disease agent</name>
    <dbReference type="NCBI Taxonomy" id="37360"/>
    <lineage>
        <taxon>Eukaryota</taxon>
        <taxon>Sar</taxon>
        <taxon>Rhizaria</taxon>
        <taxon>Endomyxa</taxon>
        <taxon>Phytomyxea</taxon>
        <taxon>Plasmodiophorida</taxon>
        <taxon>Plasmodiophoridae</taxon>
        <taxon>Plasmodiophora</taxon>
    </lineage>
</organism>
<keyword evidence="2" id="KW-0496">Mitochondrion</keyword>
<feature type="region of interest" description="Disordered" evidence="1">
    <location>
        <begin position="224"/>
        <end position="245"/>
    </location>
</feature>
<gene>
    <name evidence="2" type="ORF">PLBR_LOCUS9348</name>
</gene>
<reference evidence="2 3" key="1">
    <citation type="submission" date="2018-03" db="EMBL/GenBank/DDBJ databases">
        <authorList>
            <person name="Fogelqvist J."/>
        </authorList>
    </citation>
    <scope>NUCLEOTIDE SEQUENCE [LARGE SCALE GENOMIC DNA]</scope>
</reference>
<dbReference type="AlphaFoldDB" id="A0A3P3YPP5"/>
<accession>A0A3P3YPP5</accession>
<proteinExistence type="predicted"/>
<name>A0A3P3YPP5_PLABS</name>
<dbReference type="EMBL" id="OVEO01000020">
    <property type="protein sequence ID" value="SPR02133.1"/>
    <property type="molecule type" value="Genomic_DNA"/>
</dbReference>
<geneLocation type="mitochondrion" evidence="2"/>
<evidence type="ECO:0000313" key="3">
    <source>
        <dbReference type="Proteomes" id="UP000290189"/>
    </source>
</evidence>
<evidence type="ECO:0000313" key="2">
    <source>
        <dbReference type="EMBL" id="SPR02133.1"/>
    </source>
</evidence>
<evidence type="ECO:0000256" key="1">
    <source>
        <dbReference type="SAM" id="MobiDB-lite"/>
    </source>
</evidence>